<dbReference type="PANTHER" id="PTHR11006">
    <property type="entry name" value="PROTEIN ARGININE N-METHYLTRANSFERASE"/>
    <property type="match status" value="1"/>
</dbReference>
<keyword evidence="1" id="KW-0489">Methyltransferase</keyword>
<dbReference type="GO" id="GO:0016274">
    <property type="term" value="F:protein-arginine N-methyltransferase activity"/>
    <property type="evidence" value="ECO:0007669"/>
    <property type="project" value="InterPro"/>
</dbReference>
<keyword evidence="1" id="KW-0808">Transferase</keyword>
<sequence>MSDSLAEHVHYLGLANRSDLYRSAISDCIAPDDTVADLGCGVGVLGIFCLEVGASHVWGIDSSDAIYLAQETVRKAGLDKHYTCIASSTFRAELAEPVDALICDHIGYFGIDYGIIDMVRDAAKRMLKPGGAIMPDKLVLQIAGVSSDACHEKAAAWSDDIVPKVFHWIDEQARNTKYPHEFAPGELCSAPVELGQITLNADTPEYFSFEAEIEITSSGRFDGLAGWFKSHLGNDVWMTNSPLDPNGIKRSQAFFPIARPFDVQRGDRISVTIRARPEGNFLAWDITPRGGPTQKQSNWATTILAEADRATLDGPLRLNDNAQASQYILSLVDGQRTAAQIEETVMRDRPDLMPSQQGTRNLVRDILKRCAVS</sequence>
<keyword evidence="2" id="KW-1185">Reference proteome</keyword>
<dbReference type="Proteomes" id="UP001138681">
    <property type="component" value="Unassembled WGS sequence"/>
</dbReference>
<evidence type="ECO:0000313" key="2">
    <source>
        <dbReference type="Proteomes" id="UP001138681"/>
    </source>
</evidence>
<dbReference type="PANTHER" id="PTHR11006:SF4">
    <property type="entry name" value="PROTEIN ARGININE N-METHYLTRANSFERASE 7"/>
    <property type="match status" value="1"/>
</dbReference>
<dbReference type="AlphaFoldDB" id="A0A9X1F1H9"/>
<accession>A0A9X1F1H9</accession>
<dbReference type="RefSeq" id="WP_218403627.1">
    <property type="nucleotide sequence ID" value="NZ_JAGSPC010000001.1"/>
</dbReference>
<dbReference type="GO" id="GO:0042054">
    <property type="term" value="F:histone methyltransferase activity"/>
    <property type="evidence" value="ECO:0007669"/>
    <property type="project" value="TreeGrafter"/>
</dbReference>
<protein>
    <submittedName>
        <fullName evidence="1">Methyltransferase</fullName>
    </submittedName>
</protein>
<gene>
    <name evidence="1" type="ORF">KCG46_01730</name>
</gene>
<dbReference type="InterPro" id="IPR025799">
    <property type="entry name" value="Arg_MeTrfase"/>
</dbReference>
<dbReference type="GO" id="GO:0032259">
    <property type="term" value="P:methylation"/>
    <property type="evidence" value="ECO:0007669"/>
    <property type="project" value="UniProtKB-KW"/>
</dbReference>
<reference evidence="1" key="1">
    <citation type="submission" date="2021-04" db="EMBL/GenBank/DDBJ databases">
        <authorList>
            <person name="Pira H."/>
            <person name="Risdian C."/>
            <person name="Wink J."/>
        </authorList>
    </citation>
    <scope>NUCLEOTIDE SEQUENCE</scope>
    <source>
        <strain evidence="1">WH158</strain>
    </source>
</reference>
<comment type="caution">
    <text evidence="1">The sequence shown here is derived from an EMBL/GenBank/DDBJ whole genome shotgun (WGS) entry which is preliminary data.</text>
</comment>
<evidence type="ECO:0000313" key="1">
    <source>
        <dbReference type="EMBL" id="MBV7258291.1"/>
    </source>
</evidence>
<dbReference type="Pfam" id="PF06325">
    <property type="entry name" value="PrmA"/>
    <property type="match status" value="1"/>
</dbReference>
<dbReference type="CDD" id="cd02440">
    <property type="entry name" value="AdoMet_MTases"/>
    <property type="match status" value="1"/>
</dbReference>
<organism evidence="1 2">
    <name type="scientific">Erythrobacter crassostreae</name>
    <dbReference type="NCBI Taxonomy" id="2828328"/>
    <lineage>
        <taxon>Bacteria</taxon>
        <taxon>Pseudomonadati</taxon>
        <taxon>Pseudomonadota</taxon>
        <taxon>Alphaproteobacteria</taxon>
        <taxon>Sphingomonadales</taxon>
        <taxon>Erythrobacteraceae</taxon>
        <taxon>Erythrobacter/Porphyrobacter group</taxon>
        <taxon>Erythrobacter</taxon>
    </lineage>
</organism>
<proteinExistence type="predicted"/>
<name>A0A9X1F1H9_9SPHN</name>
<dbReference type="EMBL" id="JAGSPC010000001">
    <property type="protein sequence ID" value="MBV7258291.1"/>
    <property type="molecule type" value="Genomic_DNA"/>
</dbReference>